<dbReference type="Gene3D" id="1.20.1250.20">
    <property type="entry name" value="MFS general substrate transporter like domains"/>
    <property type="match status" value="1"/>
</dbReference>
<evidence type="ECO:0000313" key="9">
    <source>
        <dbReference type="EMBL" id="CAC11749.1"/>
    </source>
</evidence>
<evidence type="ECO:0000256" key="5">
    <source>
        <dbReference type="ARBA" id="ARBA00022989"/>
    </source>
</evidence>
<evidence type="ECO:0000256" key="6">
    <source>
        <dbReference type="ARBA" id="ARBA00023136"/>
    </source>
</evidence>
<keyword evidence="10" id="KW-1185">Reference proteome</keyword>
<dbReference type="KEGG" id="tac:Ta0610"/>
<dbReference type="Proteomes" id="UP000001024">
    <property type="component" value="Chromosome"/>
</dbReference>
<feature type="transmembrane region" description="Helical" evidence="7">
    <location>
        <begin position="192"/>
        <end position="211"/>
    </location>
</feature>
<dbReference type="HOGENOM" id="CLU_000960_28_3_2"/>
<dbReference type="PANTHER" id="PTHR42718:SF46">
    <property type="entry name" value="BLR6921 PROTEIN"/>
    <property type="match status" value="1"/>
</dbReference>
<feature type="transmembrane region" description="Helical" evidence="7">
    <location>
        <begin position="263"/>
        <end position="283"/>
    </location>
</feature>
<dbReference type="PaxDb" id="273075-Ta0610"/>
<feature type="transmembrane region" description="Helical" evidence="7">
    <location>
        <begin position="348"/>
        <end position="365"/>
    </location>
</feature>
<dbReference type="InterPro" id="IPR011701">
    <property type="entry name" value="MFS"/>
</dbReference>
<organism evidence="9 10">
    <name type="scientific">Thermoplasma acidophilum (strain ATCC 25905 / DSM 1728 / JCM 9062 / NBRC 15155 / AMRC-C165)</name>
    <dbReference type="NCBI Taxonomy" id="273075"/>
    <lineage>
        <taxon>Archaea</taxon>
        <taxon>Methanobacteriati</taxon>
        <taxon>Thermoplasmatota</taxon>
        <taxon>Thermoplasmata</taxon>
        <taxon>Thermoplasmatales</taxon>
        <taxon>Thermoplasmataceae</taxon>
        <taxon>Thermoplasma</taxon>
    </lineage>
</organism>
<dbReference type="PANTHER" id="PTHR42718">
    <property type="entry name" value="MAJOR FACILITATOR SUPERFAMILY MULTIDRUG TRANSPORTER MFSC"/>
    <property type="match status" value="1"/>
</dbReference>
<feature type="transmembrane region" description="Helical" evidence="7">
    <location>
        <begin position="136"/>
        <end position="157"/>
    </location>
</feature>
<dbReference type="Gene3D" id="1.20.1720.10">
    <property type="entry name" value="Multidrug resistance protein D"/>
    <property type="match status" value="1"/>
</dbReference>
<evidence type="ECO:0000259" key="8">
    <source>
        <dbReference type="PROSITE" id="PS50850"/>
    </source>
</evidence>
<feature type="transmembrane region" description="Helical" evidence="7">
    <location>
        <begin position="7"/>
        <end position="28"/>
    </location>
</feature>
<dbReference type="Pfam" id="PF07690">
    <property type="entry name" value="MFS_1"/>
    <property type="match status" value="1"/>
</dbReference>
<feature type="transmembrane region" description="Helical" evidence="7">
    <location>
        <begin position="437"/>
        <end position="457"/>
    </location>
</feature>
<evidence type="ECO:0000256" key="3">
    <source>
        <dbReference type="ARBA" id="ARBA00022475"/>
    </source>
</evidence>
<feature type="transmembrane region" description="Helical" evidence="7">
    <location>
        <begin position="324"/>
        <end position="342"/>
    </location>
</feature>
<dbReference type="GO" id="GO:0005886">
    <property type="term" value="C:plasma membrane"/>
    <property type="evidence" value="ECO:0007669"/>
    <property type="project" value="UniProtKB-SubCell"/>
</dbReference>
<reference evidence="9 10" key="1">
    <citation type="journal article" date="2000" name="Nature">
        <title>The genome sequence of the thermoacidophilic scavenger Thermoplasma acidophilum.</title>
        <authorList>
            <person name="Ruepp A."/>
            <person name="Graml W."/>
            <person name="Santos-Martinez M.L."/>
            <person name="Koretke K.K."/>
            <person name="Volker C."/>
            <person name="Mewes H.W."/>
            <person name="Frishman D."/>
            <person name="Stocker S."/>
            <person name="Lupas A.N."/>
            <person name="Baumeister W."/>
        </authorList>
    </citation>
    <scope>NUCLEOTIDE SEQUENCE [LARGE SCALE GENOMIC DNA]</scope>
    <source>
        <strain evidence="10">ATCC 25905 / DSM 1728 / JCM 9062 / NBRC 15155 / AMRC-C165</strain>
    </source>
</reference>
<evidence type="ECO:0000313" key="10">
    <source>
        <dbReference type="Proteomes" id="UP000001024"/>
    </source>
</evidence>
<proteinExistence type="predicted"/>
<dbReference type="InParanoid" id="Q9HKI8"/>
<comment type="subcellular location">
    <subcellularLocation>
        <location evidence="1">Cell membrane</location>
        <topology evidence="1">Multi-pass membrane protein</topology>
    </subcellularLocation>
</comment>
<sequence>MDSYKIIAITVTSIGSLLAVINSTSLLISLPTIMISLHTTFFFVIWILVIYPLVMTIGAPLFGRYSDFVGRNRLYALGYLFFISGSIIASLSPDVMILLVARLLQGVGGALLFSNSLAIIADAFRQDELKWAIGTNSLVIGIATAIGPLVGGILTAINWRYVFAFNVPFGIAGYVMALKLREIEKRKVKINWKPAIFFSTFIVFIVIYLTFSPPNLWLNPVEVIYLLISVVSFVLFIFLSRGGDDSLIDISLFRIRSFATQSVATFLNSITRYSALLIAIIMLQGPLGISPLESSIMVIPYAVSLSLSSYLVGNINTKRFEGHLIYAGLFLSFFGSVVLSLVRNVNVPFYLGLVMVGFGIGLFYTPSNAILMSTAPPDRRGSAAGIRTVILNLGSVIGMSMVFTIVALYVPETALSSAFLGIKIPGFEAVKLSFLKGISITFLVSGMASLLAFLAVLGEKLAETNKK</sequence>
<dbReference type="EnsemblBacteria" id="CAC11749">
    <property type="protein sequence ID" value="CAC11749"/>
    <property type="gene ID" value="CAC11749"/>
</dbReference>
<dbReference type="RefSeq" id="WP_010901034.1">
    <property type="nucleotide sequence ID" value="NC_002578.1"/>
</dbReference>
<dbReference type="GO" id="GO:0022857">
    <property type="term" value="F:transmembrane transporter activity"/>
    <property type="evidence" value="ECO:0007669"/>
    <property type="project" value="InterPro"/>
</dbReference>
<feature type="transmembrane region" description="Helical" evidence="7">
    <location>
        <begin position="74"/>
        <end position="91"/>
    </location>
</feature>
<dbReference type="InterPro" id="IPR036259">
    <property type="entry name" value="MFS_trans_sf"/>
</dbReference>
<keyword evidence="4 7" id="KW-0812">Transmembrane</keyword>
<dbReference type="InterPro" id="IPR020846">
    <property type="entry name" value="MFS_dom"/>
</dbReference>
<name>Q9HKI8_THEAC</name>
<evidence type="ECO:0000256" key="1">
    <source>
        <dbReference type="ARBA" id="ARBA00004651"/>
    </source>
</evidence>
<evidence type="ECO:0000256" key="4">
    <source>
        <dbReference type="ARBA" id="ARBA00022692"/>
    </source>
</evidence>
<feature type="domain" description="Major facilitator superfamily (MFS) profile" evidence="8">
    <location>
        <begin position="8"/>
        <end position="464"/>
    </location>
</feature>
<keyword evidence="5 7" id="KW-1133">Transmembrane helix</keyword>
<dbReference type="CDD" id="cd17321">
    <property type="entry name" value="MFS_MMR_MDR_like"/>
    <property type="match status" value="1"/>
</dbReference>
<dbReference type="SUPFAM" id="SSF103473">
    <property type="entry name" value="MFS general substrate transporter"/>
    <property type="match status" value="1"/>
</dbReference>
<keyword evidence="2" id="KW-0813">Transport</keyword>
<accession>Q9HKI8</accession>
<dbReference type="AlphaFoldDB" id="Q9HKI8"/>
<dbReference type="eggNOG" id="arCOG00144">
    <property type="taxonomic scope" value="Archaea"/>
</dbReference>
<evidence type="ECO:0000256" key="2">
    <source>
        <dbReference type="ARBA" id="ARBA00022448"/>
    </source>
</evidence>
<feature type="transmembrane region" description="Helical" evidence="7">
    <location>
        <begin position="386"/>
        <end position="410"/>
    </location>
</feature>
<gene>
    <name evidence="9" type="ordered locus">Ta0610</name>
</gene>
<feature type="transmembrane region" description="Helical" evidence="7">
    <location>
        <begin position="223"/>
        <end position="242"/>
    </location>
</feature>
<feature type="transmembrane region" description="Helical" evidence="7">
    <location>
        <begin position="40"/>
        <end position="62"/>
    </location>
</feature>
<dbReference type="OrthoDB" id="117970at2157"/>
<feature type="transmembrane region" description="Helical" evidence="7">
    <location>
        <begin position="103"/>
        <end position="124"/>
    </location>
</feature>
<protein>
    <submittedName>
        <fullName evidence="9">Multidrug resistance protein related protein</fullName>
    </submittedName>
</protein>
<dbReference type="PROSITE" id="PS50850">
    <property type="entry name" value="MFS"/>
    <property type="match status" value="1"/>
</dbReference>
<evidence type="ECO:0000256" key="7">
    <source>
        <dbReference type="SAM" id="Phobius"/>
    </source>
</evidence>
<feature type="transmembrane region" description="Helical" evidence="7">
    <location>
        <begin position="295"/>
        <end position="312"/>
    </location>
</feature>
<keyword evidence="3" id="KW-1003">Cell membrane</keyword>
<dbReference type="PRINTS" id="PR01036">
    <property type="entry name" value="TCRTETB"/>
</dbReference>
<keyword evidence="6 7" id="KW-0472">Membrane</keyword>
<feature type="transmembrane region" description="Helical" evidence="7">
    <location>
        <begin position="163"/>
        <end position="180"/>
    </location>
</feature>
<dbReference type="EMBL" id="AL445064">
    <property type="protein sequence ID" value="CAC11749.1"/>
    <property type="molecule type" value="Genomic_DNA"/>
</dbReference>